<gene>
    <name evidence="2" type="primary">cpcS</name>
</gene>
<dbReference type="EMBL" id="MH026108">
    <property type="protein sequence ID" value="QBX88676.1"/>
    <property type="molecule type" value="Genomic_DNA"/>
</dbReference>
<geneLocation type="plastid" evidence="2"/>
<evidence type="ECO:0000313" key="2">
    <source>
        <dbReference type="EMBL" id="QBX88676.1"/>
    </source>
</evidence>
<protein>
    <submittedName>
        <fullName evidence="2">Chromophore lyase</fullName>
    </submittedName>
</protein>
<proteinExistence type="predicted"/>
<name>A0A4D6BL42_9FLOR</name>
<dbReference type="GeneID" id="40138835"/>
<dbReference type="InterPro" id="IPR018536">
    <property type="entry name" value="CpcS/CpeS"/>
</dbReference>
<keyword evidence="2" id="KW-0934">Plastid</keyword>
<dbReference type="Pfam" id="PF09367">
    <property type="entry name" value="CpeS"/>
    <property type="match status" value="2"/>
</dbReference>
<dbReference type="AlphaFoldDB" id="A0A4D6BL42"/>
<sequence length="160" mass="18679">MIASNFFKLSEGRWMTQRTIHKINVSKLYIHKSEVSINYSGYGDKINYGPIKVMQRSIVETSANYIIEDLLDYHIVQLYLRPNNKDLNRANIKVIQDRITCDFETYTNQRDHTSISSYVGELQNFEKVWFVNPNLRLGVSTVKKFHKLIAIAFTSDIKIV</sequence>
<dbReference type="Gene3D" id="2.40.128.20">
    <property type="match status" value="2"/>
</dbReference>
<evidence type="ECO:0000256" key="1">
    <source>
        <dbReference type="ARBA" id="ARBA00023239"/>
    </source>
</evidence>
<dbReference type="RefSeq" id="YP_009628893.1">
    <property type="nucleotide sequence ID" value="NC_042171.1"/>
</dbReference>
<reference evidence="2" key="1">
    <citation type="journal article" date="2019" name="Phycologia">
        <title>Chloroplast and mitochondrial genomes of Balbiania investiens (Balbianiales, Nemaliophycidae).</title>
        <authorList>
            <person name="Evans J.R."/>
            <person name="StAmour N."/>
            <person name="Verbruggen H."/>
            <person name="Salomaki E.D."/>
            <person name="Vis M.L."/>
        </authorList>
    </citation>
    <scope>NUCLEOTIDE SEQUENCE</scope>
</reference>
<dbReference type="InterPro" id="IPR012674">
    <property type="entry name" value="Calycin"/>
</dbReference>
<accession>A0A4D6BL42</accession>
<organism evidence="2">
    <name type="scientific">Balbiania investiens</name>
    <dbReference type="NCBI Taxonomy" id="111861"/>
    <lineage>
        <taxon>Eukaryota</taxon>
        <taxon>Rhodophyta</taxon>
        <taxon>Florideophyceae</taxon>
        <taxon>Nemaliophycidae</taxon>
        <taxon>Balbianiales</taxon>
        <taxon>Balbianiaceae</taxon>
        <taxon>Balbiania</taxon>
    </lineage>
</organism>
<dbReference type="GO" id="GO:0016829">
    <property type="term" value="F:lyase activity"/>
    <property type="evidence" value="ECO:0007669"/>
    <property type="project" value="UniProtKB-KW"/>
</dbReference>
<keyword evidence="1 2" id="KW-0456">Lyase</keyword>